<evidence type="ECO:0000256" key="5">
    <source>
        <dbReference type="SAM" id="SignalP"/>
    </source>
</evidence>
<feature type="signal peptide" evidence="5">
    <location>
        <begin position="1"/>
        <end position="17"/>
    </location>
</feature>
<dbReference type="InterPro" id="IPR017853">
    <property type="entry name" value="GH"/>
</dbReference>
<dbReference type="Pfam" id="PF00232">
    <property type="entry name" value="Glyco_hydro_1"/>
    <property type="match status" value="2"/>
</dbReference>
<reference evidence="6" key="1">
    <citation type="submission" date="2021-01" db="EMBL/GenBank/DDBJ databases">
        <title>Adiantum capillus-veneris genome.</title>
        <authorList>
            <person name="Fang Y."/>
            <person name="Liao Q."/>
        </authorList>
    </citation>
    <scope>NUCLEOTIDE SEQUENCE</scope>
    <source>
        <strain evidence="6">H3</strain>
        <tissue evidence="6">Leaf</tissue>
    </source>
</reference>
<dbReference type="EMBL" id="JABFUD020000014">
    <property type="protein sequence ID" value="KAI5070137.1"/>
    <property type="molecule type" value="Genomic_DNA"/>
</dbReference>
<dbReference type="SUPFAM" id="SSF51445">
    <property type="entry name" value="(Trans)glycosidases"/>
    <property type="match status" value="1"/>
</dbReference>
<dbReference type="GO" id="GO:0005975">
    <property type="term" value="P:carbohydrate metabolic process"/>
    <property type="evidence" value="ECO:0007669"/>
    <property type="project" value="InterPro"/>
</dbReference>
<name>A0A9D4UMD5_ADICA</name>
<dbReference type="PRINTS" id="PR00131">
    <property type="entry name" value="GLHYDRLASE1"/>
</dbReference>
<feature type="chain" id="PRO_5039381586" description="Beta-glucosidase" evidence="5">
    <location>
        <begin position="18"/>
        <end position="450"/>
    </location>
</feature>
<evidence type="ECO:0000256" key="4">
    <source>
        <dbReference type="RuleBase" id="RU003690"/>
    </source>
</evidence>
<keyword evidence="2" id="KW-0378">Hydrolase</keyword>
<dbReference type="AlphaFoldDB" id="A0A9D4UMD5"/>
<evidence type="ECO:0000256" key="3">
    <source>
        <dbReference type="ARBA" id="ARBA00023295"/>
    </source>
</evidence>
<accession>A0A9D4UMD5</accession>
<keyword evidence="5" id="KW-0732">Signal</keyword>
<gene>
    <name evidence="6" type="ORF">GOP47_0014480</name>
</gene>
<evidence type="ECO:0000256" key="1">
    <source>
        <dbReference type="ARBA" id="ARBA00010838"/>
    </source>
</evidence>
<dbReference type="OrthoDB" id="65569at2759"/>
<evidence type="ECO:0000256" key="2">
    <source>
        <dbReference type="ARBA" id="ARBA00022801"/>
    </source>
</evidence>
<dbReference type="GO" id="GO:0008422">
    <property type="term" value="F:beta-glucosidase activity"/>
    <property type="evidence" value="ECO:0007669"/>
    <property type="project" value="TreeGrafter"/>
</dbReference>
<evidence type="ECO:0000313" key="7">
    <source>
        <dbReference type="Proteomes" id="UP000886520"/>
    </source>
</evidence>
<comment type="similarity">
    <text evidence="1 4">Belongs to the glycosyl hydrolase 1 family.</text>
</comment>
<dbReference type="PANTHER" id="PTHR10353:SF36">
    <property type="entry name" value="LP05116P"/>
    <property type="match status" value="1"/>
</dbReference>
<dbReference type="Proteomes" id="UP000886520">
    <property type="component" value="Chromosome 14"/>
</dbReference>
<sequence length="450" mass="49934">MRRLLFLSLFLPLHALSSSPPGCLFDSSVVSPPGRLHLGDAADFPNNTHIDRSYFPSHFIFGALTLAVKHEGYGSVNATEKADSIWDVYARINSTVLDSTQPSNCGDHYDRYKEDIEILEQIGMDAYWFSIAWTRIFPNDTVPNATANADAIAHYNELIDLLLEKGIEPHVTLWAGDHPQALEDEYHGLLSARFIDDFVVYANACFAAFGNRVKFWITLDEPNDYASLAYASTQSPPGRCRITMAAEGPYRHSSLVQMRAQDFYFGWFMDPLSFGDYPKSMKTMVGPRLPSFTPTQAAELRASWDFLGLNVVSAMYAIDTSSVYQDTELGYFQDMRANVTDYDLDGVAIGEGTLDNPTMYITETGWGIASALDMGENLNDTARVQYFHSDYATLSEAIRDGGDVRGVFAWSLMDGFELFQGLANRFGSSNSTLAITTHSPLASATTLQNV</sequence>
<dbReference type="InterPro" id="IPR001360">
    <property type="entry name" value="Glyco_hydro_1"/>
</dbReference>
<dbReference type="Gene3D" id="3.20.20.80">
    <property type="entry name" value="Glycosidases"/>
    <property type="match status" value="2"/>
</dbReference>
<organism evidence="6 7">
    <name type="scientific">Adiantum capillus-veneris</name>
    <name type="common">Maidenhair fern</name>
    <dbReference type="NCBI Taxonomy" id="13818"/>
    <lineage>
        <taxon>Eukaryota</taxon>
        <taxon>Viridiplantae</taxon>
        <taxon>Streptophyta</taxon>
        <taxon>Embryophyta</taxon>
        <taxon>Tracheophyta</taxon>
        <taxon>Polypodiopsida</taxon>
        <taxon>Polypodiidae</taxon>
        <taxon>Polypodiales</taxon>
        <taxon>Pteridineae</taxon>
        <taxon>Pteridaceae</taxon>
        <taxon>Vittarioideae</taxon>
        <taxon>Adiantum</taxon>
    </lineage>
</organism>
<protein>
    <recommendedName>
        <fullName evidence="8">Beta-glucosidase</fullName>
    </recommendedName>
</protein>
<proteinExistence type="inferred from homology"/>
<keyword evidence="7" id="KW-1185">Reference proteome</keyword>
<keyword evidence="3" id="KW-0326">Glycosidase</keyword>
<dbReference type="PANTHER" id="PTHR10353">
    <property type="entry name" value="GLYCOSYL HYDROLASE"/>
    <property type="match status" value="1"/>
</dbReference>
<comment type="caution">
    <text evidence="6">The sequence shown here is derived from an EMBL/GenBank/DDBJ whole genome shotgun (WGS) entry which is preliminary data.</text>
</comment>
<evidence type="ECO:0008006" key="8">
    <source>
        <dbReference type="Google" id="ProtNLM"/>
    </source>
</evidence>
<evidence type="ECO:0000313" key="6">
    <source>
        <dbReference type="EMBL" id="KAI5070137.1"/>
    </source>
</evidence>